<dbReference type="Gene3D" id="2.60.470.10">
    <property type="entry name" value="Acid-sensing ion channels like domains"/>
    <property type="match status" value="1"/>
</dbReference>
<name>A0AAV4P5Q2_9ARAC</name>
<evidence type="ECO:0000256" key="2">
    <source>
        <dbReference type="ARBA" id="ARBA00007193"/>
    </source>
</evidence>
<sequence length="408" mass="45960">MTSCKTKEDGSNKPSEGEKVSLPIKSLEEDQENFKTIVFNLLTNSSVYAVAQLVSSSGCGRKLLWFVVLVVGVLGCSYEVYRFLSLYFQYPVVITLEVQNTWKLNFPAVTVCNLNRIPLYYYECLRNNRTVEDCTSFCQRKKPPQYGPIRPVLTSERQRYASCSNNFDGVFSEQRTETLEFLNLYLHLSKEERHQLGHQADSFIRTCSFNGESCSIGNFSNFLSIEFGNCFTFNGKYGIDAEPLQTSYIGPNSGLELTLNLEVPDYSPITPSVGARVVINKADSQPNPEDHGINISPGFETSVALKQTSIHRLPHPYRDKCRSYEEQSLDYSKDQEVVADELSDLDCIRNCMQKVNLHRCGCVDPFLPVTNSSKLCDLKNQTSICCLDDAMKSLSKDDTPCPCPLPCK</sequence>
<organism evidence="15 16">
    <name type="scientific">Caerostris darwini</name>
    <dbReference type="NCBI Taxonomy" id="1538125"/>
    <lineage>
        <taxon>Eukaryota</taxon>
        <taxon>Metazoa</taxon>
        <taxon>Ecdysozoa</taxon>
        <taxon>Arthropoda</taxon>
        <taxon>Chelicerata</taxon>
        <taxon>Arachnida</taxon>
        <taxon>Araneae</taxon>
        <taxon>Araneomorphae</taxon>
        <taxon>Entelegynae</taxon>
        <taxon>Araneoidea</taxon>
        <taxon>Araneidae</taxon>
        <taxon>Caerostris</taxon>
    </lineage>
</organism>
<feature type="compositionally biased region" description="Basic and acidic residues" evidence="13">
    <location>
        <begin position="1"/>
        <end position="19"/>
    </location>
</feature>
<keyword evidence="9 14" id="KW-0472">Membrane</keyword>
<dbReference type="Proteomes" id="UP001054837">
    <property type="component" value="Unassembled WGS sequence"/>
</dbReference>
<evidence type="ECO:0000313" key="16">
    <source>
        <dbReference type="Proteomes" id="UP001054837"/>
    </source>
</evidence>
<evidence type="ECO:0000256" key="8">
    <source>
        <dbReference type="ARBA" id="ARBA00023065"/>
    </source>
</evidence>
<keyword evidence="7" id="KW-0915">Sodium</keyword>
<keyword evidence="5 12" id="KW-0812">Transmembrane</keyword>
<evidence type="ECO:0000256" key="1">
    <source>
        <dbReference type="ARBA" id="ARBA00004141"/>
    </source>
</evidence>
<keyword evidence="4 12" id="KW-0894">Sodium channel</keyword>
<evidence type="ECO:0000256" key="9">
    <source>
        <dbReference type="ARBA" id="ARBA00023136"/>
    </source>
</evidence>
<evidence type="ECO:0000256" key="6">
    <source>
        <dbReference type="ARBA" id="ARBA00022989"/>
    </source>
</evidence>
<evidence type="ECO:0000256" key="14">
    <source>
        <dbReference type="SAM" id="Phobius"/>
    </source>
</evidence>
<evidence type="ECO:0000256" key="5">
    <source>
        <dbReference type="ARBA" id="ARBA00022692"/>
    </source>
</evidence>
<keyword evidence="16" id="KW-1185">Reference proteome</keyword>
<comment type="subcellular location">
    <subcellularLocation>
        <location evidence="1">Membrane</location>
        <topology evidence="1">Multi-pass membrane protein</topology>
    </subcellularLocation>
</comment>
<comment type="caution">
    <text evidence="15">The sequence shown here is derived from an EMBL/GenBank/DDBJ whole genome shotgun (WGS) entry which is preliminary data.</text>
</comment>
<feature type="region of interest" description="Disordered" evidence="13">
    <location>
        <begin position="1"/>
        <end position="20"/>
    </location>
</feature>
<evidence type="ECO:0000313" key="15">
    <source>
        <dbReference type="EMBL" id="GIX91890.1"/>
    </source>
</evidence>
<dbReference type="EMBL" id="BPLQ01002342">
    <property type="protein sequence ID" value="GIX91890.1"/>
    <property type="molecule type" value="Genomic_DNA"/>
</dbReference>
<dbReference type="PANTHER" id="PTHR11690">
    <property type="entry name" value="AMILORIDE-SENSITIVE SODIUM CHANNEL-RELATED"/>
    <property type="match status" value="1"/>
</dbReference>
<evidence type="ECO:0000256" key="12">
    <source>
        <dbReference type="RuleBase" id="RU000679"/>
    </source>
</evidence>
<dbReference type="InterPro" id="IPR001873">
    <property type="entry name" value="ENaC"/>
</dbReference>
<feature type="transmembrane region" description="Helical" evidence="14">
    <location>
        <begin position="63"/>
        <end position="81"/>
    </location>
</feature>
<evidence type="ECO:0000256" key="7">
    <source>
        <dbReference type="ARBA" id="ARBA00023053"/>
    </source>
</evidence>
<proteinExistence type="inferred from homology"/>
<keyword evidence="8 12" id="KW-0406">Ion transport</keyword>
<dbReference type="GO" id="GO:0015280">
    <property type="term" value="F:ligand-gated sodium channel activity"/>
    <property type="evidence" value="ECO:0007669"/>
    <property type="project" value="TreeGrafter"/>
</dbReference>
<reference evidence="15 16" key="1">
    <citation type="submission" date="2021-06" db="EMBL/GenBank/DDBJ databases">
        <title>Caerostris darwini draft genome.</title>
        <authorList>
            <person name="Kono N."/>
            <person name="Arakawa K."/>
        </authorList>
    </citation>
    <scope>NUCLEOTIDE SEQUENCE [LARGE SCALE GENOMIC DNA]</scope>
</reference>
<accession>A0AAV4P5Q2</accession>
<keyword evidence="3 12" id="KW-0813">Transport</keyword>
<dbReference type="GO" id="GO:0005886">
    <property type="term" value="C:plasma membrane"/>
    <property type="evidence" value="ECO:0007669"/>
    <property type="project" value="TreeGrafter"/>
</dbReference>
<comment type="similarity">
    <text evidence="2 12">Belongs to the amiloride-sensitive sodium channel (TC 1.A.6) family.</text>
</comment>
<gene>
    <name evidence="15" type="ORF">CDAR_511831</name>
</gene>
<dbReference type="PANTHER" id="PTHR11690:SF248">
    <property type="entry name" value="PICKPOCKET 17, ISOFORM A"/>
    <property type="match status" value="1"/>
</dbReference>
<dbReference type="PRINTS" id="PR01078">
    <property type="entry name" value="AMINACHANNEL"/>
</dbReference>
<protein>
    <submittedName>
        <fullName evidence="15">FMRFamide-activated amiloride-sensitive sodium channel</fullName>
    </submittedName>
</protein>
<keyword evidence="10 12" id="KW-0739">Sodium transport</keyword>
<keyword evidence="6 14" id="KW-1133">Transmembrane helix</keyword>
<keyword evidence="11 12" id="KW-0407">Ion channel</keyword>
<evidence type="ECO:0000256" key="4">
    <source>
        <dbReference type="ARBA" id="ARBA00022461"/>
    </source>
</evidence>
<evidence type="ECO:0000256" key="13">
    <source>
        <dbReference type="SAM" id="MobiDB-lite"/>
    </source>
</evidence>
<dbReference type="Pfam" id="PF00858">
    <property type="entry name" value="ASC"/>
    <property type="match status" value="1"/>
</dbReference>
<evidence type="ECO:0000256" key="10">
    <source>
        <dbReference type="ARBA" id="ARBA00023201"/>
    </source>
</evidence>
<evidence type="ECO:0000256" key="11">
    <source>
        <dbReference type="ARBA" id="ARBA00023303"/>
    </source>
</evidence>
<dbReference type="AlphaFoldDB" id="A0AAV4P5Q2"/>
<evidence type="ECO:0000256" key="3">
    <source>
        <dbReference type="ARBA" id="ARBA00022448"/>
    </source>
</evidence>